<feature type="transmembrane region" description="Helical" evidence="1">
    <location>
        <begin position="40"/>
        <end position="61"/>
    </location>
</feature>
<dbReference type="Proteomes" id="UP000000463">
    <property type="component" value="Segment"/>
</dbReference>
<dbReference type="KEGG" id="vg:13995001"/>
<dbReference type="EMBL" id="JX100810">
    <property type="protein sequence ID" value="AFU87942.1"/>
    <property type="molecule type" value="Genomic_DNA"/>
</dbReference>
<keyword evidence="3" id="KW-1185">Reference proteome</keyword>
<dbReference type="GeneID" id="13995001"/>
<protein>
    <submittedName>
        <fullName evidence="2">Uncharacterized protein</fullName>
    </submittedName>
</protein>
<evidence type="ECO:0000313" key="3">
    <source>
        <dbReference type="Proteomes" id="UP000000463"/>
    </source>
</evidence>
<accession>K4K630</accession>
<evidence type="ECO:0000313" key="2">
    <source>
        <dbReference type="EMBL" id="AFU87942.1"/>
    </source>
</evidence>
<dbReference type="RefSeq" id="YP_006988306.1">
    <property type="nucleotide sequence ID" value="NC_019406.1"/>
</dbReference>
<evidence type="ECO:0000256" key="1">
    <source>
        <dbReference type="SAM" id="Phobius"/>
    </source>
</evidence>
<feature type="transmembrane region" description="Helical" evidence="1">
    <location>
        <begin position="7"/>
        <end position="34"/>
    </location>
</feature>
<keyword evidence="1" id="KW-1133">Transmembrane helix</keyword>
<organism evidence="2 3">
    <name type="scientific">Caulobacter phage CcrColossus</name>
    <dbReference type="NCBI Taxonomy" id="1211640"/>
    <lineage>
        <taxon>Viruses</taxon>
        <taxon>Duplodnaviria</taxon>
        <taxon>Heunggongvirae</taxon>
        <taxon>Uroviricota</taxon>
        <taxon>Caudoviricetes</taxon>
        <taxon>Jeanschmidtviridae</taxon>
        <taxon>Colossusvirus</taxon>
        <taxon>Colossusvirus colossus</taxon>
    </lineage>
</organism>
<keyword evidence="1" id="KW-0812">Transmembrane</keyword>
<sequence length="72" mass="8254">MTMLWGFAVFGMFAAFCLFGILAGIIVAAPWALYYHDPTIVLWPATAGMVLMMIWAAWQMFQPRIPNPFRKR</sequence>
<reference evidence="2 3" key="1">
    <citation type="journal article" date="2012" name="BMC Genomics">
        <title>The Caulobacter crescentus phage phiCbK: genomics of a canonical phage.</title>
        <authorList>
            <person name="Gill J.J."/>
            <person name="Berry J.D."/>
            <person name="Russell W.K."/>
            <person name="Lessor L."/>
            <person name="Escobar Garcia D.A."/>
            <person name="Hernandez D."/>
            <person name="Kane A."/>
            <person name="Keene J."/>
            <person name="Maddox M."/>
            <person name="Martin R."/>
            <person name="Mohan S."/>
            <person name="Thorn A.M."/>
            <person name="Russell D.H."/>
            <person name="Young R."/>
        </authorList>
    </citation>
    <scope>NUCLEOTIDE SEQUENCE [LARGE SCALE GENOMIC DNA]</scope>
</reference>
<keyword evidence="1" id="KW-0472">Membrane</keyword>
<proteinExistence type="predicted"/>
<name>K4K630_9CAUD</name>
<gene>
    <name evidence="2" type="ORF">CcrColossus_gp072</name>
</gene>